<dbReference type="PANTHER" id="PTHR11365:SF23">
    <property type="entry name" value="HYPOTHETICAL 5-OXOPROLINASE (EUROFUNG)-RELATED"/>
    <property type="match status" value="1"/>
</dbReference>
<gene>
    <name evidence="3" type="ORF">HH308_16025</name>
</gene>
<sequence>MTETTTTPDSLKTLSDDTFAVTYGSDRFTAAILSARMRYIVQHMCTGLLNNAFSVILRDWYDFAAVISGPPQLNYPTSAVSNSLALFFGSISEAVRNTVEEYGVDNLRRGDVLICNDPYRAGTHVNDVCFVRPVFHDDELVSFVTLRAHQLDMGGIVPAGFSGTKRNVYENGLVINPMLLYKDDEPVKQAFNLIFDNARYGELLLPDIKTIFQNLLLGERLIEESIGRYGVEAYLGSIRYSTDVSAEAMQAAIATIPDGEYDAEERLDSDGIDDTLEYVVKLKIRKHGDQIELDFSGTSPQARTSVNCGALDTKTAVGVGLKFLISPDTPFTSGEYRNVDIVIPEGTFISATPPDGAVFLYFDSSGVVLLALFKALERALGERAVGGDYGSLNLHNASGLFDDGTPWNTTAQCGGEHGPWGATIAGDADSYSVQYQLNNLDPATEAIESETPAVVLRKEYQIDSAGPGTHRGGAGVLKDTLYLTSAEHFSSPLHTKSASGAGVHGGRNGALGAVWLFDGEAADVVHTGKILGTEPDVYRASTPVGGMIDPTTKCVDINGEYQHFASRTVWQTQPNALFRYLTNGGGGWGDPYQRTPAKVLADVRNEYVSIEGARRDYGVVICGDPRNDPEGLSVDEQATAELRTQSV</sequence>
<evidence type="ECO:0000259" key="2">
    <source>
        <dbReference type="Pfam" id="PF02538"/>
    </source>
</evidence>
<protein>
    <submittedName>
        <fullName evidence="3">Hydantoinase B/oxoprolinase family protein</fullName>
    </submittedName>
</protein>
<evidence type="ECO:0000313" key="4">
    <source>
        <dbReference type="Proteomes" id="UP000550729"/>
    </source>
</evidence>
<dbReference type="GO" id="GO:0017168">
    <property type="term" value="F:5-oxoprolinase (ATP-hydrolyzing) activity"/>
    <property type="evidence" value="ECO:0007669"/>
    <property type="project" value="TreeGrafter"/>
</dbReference>
<dbReference type="PANTHER" id="PTHR11365">
    <property type="entry name" value="5-OXOPROLINASE RELATED"/>
    <property type="match status" value="1"/>
</dbReference>
<dbReference type="Proteomes" id="UP000550729">
    <property type="component" value="Unassembled WGS sequence"/>
</dbReference>
<dbReference type="RefSeq" id="WP_170195232.1">
    <property type="nucleotide sequence ID" value="NZ_JABBNB010000016.1"/>
</dbReference>
<feature type="domain" description="Hydantoinase B/oxoprolinase" evidence="2">
    <location>
        <begin position="26"/>
        <end position="591"/>
    </location>
</feature>
<name>A0A848L2G0_9ACTN</name>
<dbReference type="InterPro" id="IPR003692">
    <property type="entry name" value="Hydantoinase_B"/>
</dbReference>
<proteinExistence type="predicted"/>
<dbReference type="AlphaFoldDB" id="A0A848L2G0"/>
<evidence type="ECO:0000256" key="1">
    <source>
        <dbReference type="SAM" id="MobiDB-lite"/>
    </source>
</evidence>
<dbReference type="GO" id="GO:0006749">
    <property type="term" value="P:glutathione metabolic process"/>
    <property type="evidence" value="ECO:0007669"/>
    <property type="project" value="TreeGrafter"/>
</dbReference>
<dbReference type="Pfam" id="PF02538">
    <property type="entry name" value="Hydantoinase_B"/>
    <property type="match status" value="1"/>
</dbReference>
<dbReference type="InterPro" id="IPR045079">
    <property type="entry name" value="Oxoprolinase-like"/>
</dbReference>
<dbReference type="GO" id="GO:0005829">
    <property type="term" value="C:cytosol"/>
    <property type="evidence" value="ECO:0007669"/>
    <property type="project" value="TreeGrafter"/>
</dbReference>
<accession>A0A848L2G0</accession>
<reference evidence="3 4" key="1">
    <citation type="submission" date="2020-04" db="EMBL/GenBank/DDBJ databases">
        <title>Gordonia sp. nov. TBRC 11910.</title>
        <authorList>
            <person name="Suriyachadkun C."/>
        </authorList>
    </citation>
    <scope>NUCLEOTIDE SEQUENCE [LARGE SCALE GENOMIC DNA]</scope>
    <source>
        <strain evidence="3 4">TBRC 11910</strain>
    </source>
</reference>
<comment type="caution">
    <text evidence="3">The sequence shown here is derived from an EMBL/GenBank/DDBJ whole genome shotgun (WGS) entry which is preliminary data.</text>
</comment>
<evidence type="ECO:0000313" key="3">
    <source>
        <dbReference type="EMBL" id="NMO02721.1"/>
    </source>
</evidence>
<dbReference type="EMBL" id="JABBNB010000016">
    <property type="protein sequence ID" value="NMO02721.1"/>
    <property type="molecule type" value="Genomic_DNA"/>
</dbReference>
<organism evidence="3 4">
    <name type="scientific">Gordonia asplenii</name>
    <dbReference type="NCBI Taxonomy" id="2725283"/>
    <lineage>
        <taxon>Bacteria</taxon>
        <taxon>Bacillati</taxon>
        <taxon>Actinomycetota</taxon>
        <taxon>Actinomycetes</taxon>
        <taxon>Mycobacteriales</taxon>
        <taxon>Gordoniaceae</taxon>
        <taxon>Gordonia</taxon>
    </lineage>
</organism>
<keyword evidence="4" id="KW-1185">Reference proteome</keyword>
<feature type="region of interest" description="Disordered" evidence="1">
    <location>
        <begin position="626"/>
        <end position="647"/>
    </location>
</feature>